<feature type="non-terminal residue" evidence="1">
    <location>
        <position position="50"/>
    </location>
</feature>
<reference evidence="1 2" key="1">
    <citation type="submission" date="2024-04" db="EMBL/GenBank/DDBJ databases">
        <title>Symmetric and asymmetric DNA N6-adenine methylation regulates different biological responses in Mucorales.</title>
        <authorList>
            <consortium name="Lawrence Berkeley National Laboratory"/>
            <person name="Lax C."/>
            <person name="Mondo S.J."/>
            <person name="Osorio-Concepcion M."/>
            <person name="Muszewska A."/>
            <person name="Corrochano-Luque M."/>
            <person name="Gutierrez G."/>
            <person name="Riley R."/>
            <person name="Lipzen A."/>
            <person name="Guo J."/>
            <person name="Hundley H."/>
            <person name="Amirebrahimi M."/>
            <person name="Ng V."/>
            <person name="Lorenzo-Gutierrez D."/>
            <person name="Binder U."/>
            <person name="Yang J."/>
            <person name="Song Y."/>
            <person name="Canovas D."/>
            <person name="Navarro E."/>
            <person name="Freitag M."/>
            <person name="Gabaldon T."/>
            <person name="Grigoriev I.V."/>
            <person name="Corrochano L.M."/>
            <person name="Nicolas F.E."/>
            <person name="Garre V."/>
        </authorList>
    </citation>
    <scope>NUCLEOTIDE SEQUENCE [LARGE SCALE GENOMIC DNA]</scope>
    <source>
        <strain evidence="1 2">L51</strain>
    </source>
</reference>
<feature type="non-terminal residue" evidence="1">
    <location>
        <position position="1"/>
    </location>
</feature>
<organism evidence="1 2">
    <name type="scientific">Phycomyces blakesleeanus</name>
    <dbReference type="NCBI Taxonomy" id="4837"/>
    <lineage>
        <taxon>Eukaryota</taxon>
        <taxon>Fungi</taxon>
        <taxon>Fungi incertae sedis</taxon>
        <taxon>Mucoromycota</taxon>
        <taxon>Mucoromycotina</taxon>
        <taxon>Mucoromycetes</taxon>
        <taxon>Mucorales</taxon>
        <taxon>Phycomycetaceae</taxon>
        <taxon>Phycomyces</taxon>
    </lineage>
</organism>
<keyword evidence="2" id="KW-1185">Reference proteome</keyword>
<evidence type="ECO:0000313" key="2">
    <source>
        <dbReference type="Proteomes" id="UP001448207"/>
    </source>
</evidence>
<evidence type="ECO:0000313" key="1">
    <source>
        <dbReference type="EMBL" id="KAL0079077.1"/>
    </source>
</evidence>
<protein>
    <submittedName>
        <fullName evidence="1">Uncharacterized protein</fullName>
    </submittedName>
</protein>
<dbReference type="Proteomes" id="UP001448207">
    <property type="component" value="Unassembled WGS sequence"/>
</dbReference>
<comment type="caution">
    <text evidence="1">The sequence shown here is derived from an EMBL/GenBank/DDBJ whole genome shotgun (WGS) entry which is preliminary data.</text>
</comment>
<accession>A0ABR3ASG6</accession>
<dbReference type="EMBL" id="JBCLYO010000023">
    <property type="protein sequence ID" value="KAL0079077.1"/>
    <property type="molecule type" value="Genomic_DNA"/>
</dbReference>
<sequence>DRTICHWTMLTPVPGIYAMNKEQRVGSIDKFRKKENKTIQFVNFHLTLTI</sequence>
<gene>
    <name evidence="1" type="ORF">J3Q64DRAFT_1621372</name>
</gene>
<name>A0ABR3ASG6_PHYBL</name>
<proteinExistence type="predicted"/>